<dbReference type="InterPro" id="IPR011171">
    <property type="entry name" value="GMF"/>
</dbReference>
<dbReference type="GO" id="GO:0071933">
    <property type="term" value="F:Arp2/3 complex binding"/>
    <property type="evidence" value="ECO:0007669"/>
    <property type="project" value="InterPro"/>
</dbReference>
<organism evidence="8 9">
    <name type="scientific">Candidula unifasciata</name>
    <dbReference type="NCBI Taxonomy" id="100452"/>
    <lineage>
        <taxon>Eukaryota</taxon>
        <taxon>Metazoa</taxon>
        <taxon>Spiralia</taxon>
        <taxon>Lophotrochozoa</taxon>
        <taxon>Mollusca</taxon>
        <taxon>Gastropoda</taxon>
        <taxon>Heterobranchia</taxon>
        <taxon>Euthyneura</taxon>
        <taxon>Panpulmonata</taxon>
        <taxon>Eupulmonata</taxon>
        <taxon>Stylommatophora</taxon>
        <taxon>Helicina</taxon>
        <taxon>Helicoidea</taxon>
        <taxon>Geomitridae</taxon>
        <taxon>Candidula</taxon>
    </lineage>
</organism>
<evidence type="ECO:0000256" key="3">
    <source>
        <dbReference type="ARBA" id="ARBA00010055"/>
    </source>
</evidence>
<dbReference type="OrthoDB" id="3919494at2759"/>
<gene>
    <name evidence="8" type="ORF">CUNI_LOCUS8741</name>
</gene>
<evidence type="ECO:0000313" key="8">
    <source>
        <dbReference type="EMBL" id="CAG5123183.1"/>
    </source>
</evidence>
<proteinExistence type="inferred from homology"/>
<comment type="similarity">
    <text evidence="3 6">Belongs to the actin-binding proteins ADF family. GMF subfamily.</text>
</comment>
<protein>
    <recommendedName>
        <fullName evidence="7">ADF-H domain-containing protein</fullName>
    </recommendedName>
</protein>
<dbReference type="GO" id="GO:0071846">
    <property type="term" value="P:actin filament debranching"/>
    <property type="evidence" value="ECO:0007669"/>
    <property type="project" value="InterPro"/>
</dbReference>
<dbReference type="GO" id="GO:0034316">
    <property type="term" value="P:negative regulation of Arp2/3 complex-mediated actin nucleation"/>
    <property type="evidence" value="ECO:0007669"/>
    <property type="project" value="TreeGrafter"/>
</dbReference>
<dbReference type="SUPFAM" id="SSF55753">
    <property type="entry name" value="Actin depolymerizing proteins"/>
    <property type="match status" value="1"/>
</dbReference>
<evidence type="ECO:0000256" key="6">
    <source>
        <dbReference type="PIRNR" id="PIRNR001788"/>
    </source>
</evidence>
<reference evidence="8" key="1">
    <citation type="submission" date="2021-04" db="EMBL/GenBank/DDBJ databases">
        <authorList>
            <consortium name="Molecular Ecology Group"/>
        </authorList>
    </citation>
    <scope>NUCLEOTIDE SEQUENCE</scope>
</reference>
<dbReference type="AlphaFoldDB" id="A0A8S3Z121"/>
<dbReference type="GO" id="GO:0005634">
    <property type="term" value="C:nucleus"/>
    <property type="evidence" value="ECO:0007669"/>
    <property type="project" value="UniProtKB-SubCell"/>
</dbReference>
<accession>A0A8S3Z121</accession>
<evidence type="ECO:0000259" key="7">
    <source>
        <dbReference type="PROSITE" id="PS51263"/>
    </source>
</evidence>
<keyword evidence="5" id="KW-0539">Nucleus</keyword>
<dbReference type="PROSITE" id="PS51263">
    <property type="entry name" value="ADF_H"/>
    <property type="match status" value="1"/>
</dbReference>
<name>A0A8S3Z121_9EUPU</name>
<sequence>MSANVSVCEMSQEVIDLLKKFKLRKEKNIAAIVLKIDKATLKIIIDEQFEDIAIADLQDELPPQQPRYVVLSYVYKHDDGRVSYPLLFIYVSPQGCSPEQQMMYAGSKTKAVKDAEFTKVLELRSLEELTEESILEKLKQFK</sequence>
<dbReference type="CDD" id="cd11283">
    <property type="entry name" value="ADF_GMF-beta_like"/>
    <property type="match status" value="1"/>
</dbReference>
<dbReference type="SMART" id="SM00102">
    <property type="entry name" value="ADF"/>
    <property type="match status" value="1"/>
</dbReference>
<dbReference type="FunFam" id="3.40.20.10:FF:000026">
    <property type="entry name" value="Glia maturation factor"/>
    <property type="match status" value="1"/>
</dbReference>
<dbReference type="Pfam" id="PF00241">
    <property type="entry name" value="Cofilin_ADF"/>
    <property type="match status" value="1"/>
</dbReference>
<evidence type="ECO:0000256" key="5">
    <source>
        <dbReference type="ARBA" id="ARBA00023242"/>
    </source>
</evidence>
<dbReference type="Gene3D" id="3.40.20.10">
    <property type="entry name" value="Severin"/>
    <property type="match status" value="1"/>
</dbReference>
<feature type="domain" description="ADF-H" evidence="7">
    <location>
        <begin position="4"/>
        <end position="139"/>
    </location>
</feature>
<dbReference type="GO" id="GO:0030864">
    <property type="term" value="C:cortical actin cytoskeleton"/>
    <property type="evidence" value="ECO:0007669"/>
    <property type="project" value="TreeGrafter"/>
</dbReference>
<dbReference type="PANTHER" id="PTHR11249:SF2">
    <property type="entry name" value="GLIA MATURATION FACTOR"/>
    <property type="match status" value="1"/>
</dbReference>
<dbReference type="PANTHER" id="PTHR11249">
    <property type="entry name" value="GLIAL FACTOR NATURATION FACTOR"/>
    <property type="match status" value="1"/>
</dbReference>
<dbReference type="PIRSF" id="PIRSF001788">
    <property type="entry name" value="GMF-beta"/>
    <property type="match status" value="1"/>
</dbReference>
<dbReference type="InterPro" id="IPR002108">
    <property type="entry name" value="ADF-H"/>
</dbReference>
<dbReference type="InterPro" id="IPR029006">
    <property type="entry name" value="ADF-H/Gelsolin-like_dom_sf"/>
</dbReference>
<evidence type="ECO:0000313" key="9">
    <source>
        <dbReference type="Proteomes" id="UP000678393"/>
    </source>
</evidence>
<dbReference type="Proteomes" id="UP000678393">
    <property type="component" value="Unassembled WGS sequence"/>
</dbReference>
<evidence type="ECO:0000256" key="4">
    <source>
        <dbReference type="ARBA" id="ARBA00022490"/>
    </source>
</evidence>
<dbReference type="EMBL" id="CAJHNH020001461">
    <property type="protein sequence ID" value="CAG5123183.1"/>
    <property type="molecule type" value="Genomic_DNA"/>
</dbReference>
<keyword evidence="9" id="KW-1185">Reference proteome</keyword>
<dbReference type="GO" id="GO:0003779">
    <property type="term" value="F:actin binding"/>
    <property type="evidence" value="ECO:0007669"/>
    <property type="project" value="InterPro"/>
</dbReference>
<comment type="caution">
    <text evidence="8">The sequence shown here is derived from an EMBL/GenBank/DDBJ whole genome shotgun (WGS) entry which is preliminary data.</text>
</comment>
<evidence type="ECO:0000256" key="2">
    <source>
        <dbReference type="ARBA" id="ARBA00004496"/>
    </source>
</evidence>
<comment type="subcellular location">
    <subcellularLocation>
        <location evidence="2">Cytoplasm</location>
    </subcellularLocation>
    <subcellularLocation>
        <location evidence="1">Nucleus</location>
    </subcellularLocation>
</comment>
<keyword evidence="4" id="KW-0963">Cytoplasm</keyword>
<evidence type="ECO:0000256" key="1">
    <source>
        <dbReference type="ARBA" id="ARBA00004123"/>
    </source>
</evidence>